<organism evidence="1 2">
    <name type="scientific">Catharanthus roseus</name>
    <name type="common">Madagascar periwinkle</name>
    <name type="synonym">Vinca rosea</name>
    <dbReference type="NCBI Taxonomy" id="4058"/>
    <lineage>
        <taxon>Eukaryota</taxon>
        <taxon>Viridiplantae</taxon>
        <taxon>Streptophyta</taxon>
        <taxon>Embryophyta</taxon>
        <taxon>Tracheophyta</taxon>
        <taxon>Spermatophyta</taxon>
        <taxon>Magnoliopsida</taxon>
        <taxon>eudicotyledons</taxon>
        <taxon>Gunneridae</taxon>
        <taxon>Pentapetalae</taxon>
        <taxon>asterids</taxon>
        <taxon>lamiids</taxon>
        <taxon>Gentianales</taxon>
        <taxon>Apocynaceae</taxon>
        <taxon>Rauvolfioideae</taxon>
        <taxon>Vinceae</taxon>
        <taxon>Catharanthinae</taxon>
        <taxon>Catharanthus</taxon>
    </lineage>
</organism>
<accession>A0ACC0BBM8</accession>
<comment type="caution">
    <text evidence="1">The sequence shown here is derived from an EMBL/GenBank/DDBJ whole genome shotgun (WGS) entry which is preliminary data.</text>
</comment>
<evidence type="ECO:0000313" key="2">
    <source>
        <dbReference type="Proteomes" id="UP001060085"/>
    </source>
</evidence>
<keyword evidence="2" id="KW-1185">Reference proteome</keyword>
<gene>
    <name evidence="1" type="ORF">M9H77_19904</name>
</gene>
<sequence length="204" mass="23080">MGSPLKLLVSRRRTLSLWRALKPQFPTSNSVQDSVFSCFPIQINLLQSRYFAPEPLILKPDIYSYSKSFCSRSSSSAEDSIQGPTAIDYRSILQEDQYNKLADSTIHALLDKLEDYGDSVDIDGFDIDYGNEVLTVKLGDLGTYVINKQTPNRQIWMSSPISGPSRFDWDQNTGAWVYRRTKANLLKVLESELEQLCGQPINLS</sequence>
<reference evidence="2" key="1">
    <citation type="journal article" date="2023" name="Nat. Plants">
        <title>Single-cell RNA sequencing provides a high-resolution roadmap for understanding the multicellular compartmentation of specialized metabolism.</title>
        <authorList>
            <person name="Sun S."/>
            <person name="Shen X."/>
            <person name="Li Y."/>
            <person name="Li Y."/>
            <person name="Wang S."/>
            <person name="Li R."/>
            <person name="Zhang H."/>
            <person name="Shen G."/>
            <person name="Guo B."/>
            <person name="Wei J."/>
            <person name="Xu J."/>
            <person name="St-Pierre B."/>
            <person name="Chen S."/>
            <person name="Sun C."/>
        </authorList>
    </citation>
    <scope>NUCLEOTIDE SEQUENCE [LARGE SCALE GENOMIC DNA]</scope>
</reference>
<dbReference type="EMBL" id="CM044704">
    <property type="protein sequence ID" value="KAI5670051.1"/>
    <property type="molecule type" value="Genomic_DNA"/>
</dbReference>
<name>A0ACC0BBM8_CATRO</name>
<protein>
    <submittedName>
        <fullName evidence="1">Uncharacterized protein</fullName>
    </submittedName>
</protein>
<proteinExistence type="predicted"/>
<evidence type="ECO:0000313" key="1">
    <source>
        <dbReference type="EMBL" id="KAI5670051.1"/>
    </source>
</evidence>
<dbReference type="Proteomes" id="UP001060085">
    <property type="component" value="Linkage Group LG04"/>
</dbReference>